<name>A0A6G1CHH5_9ORYZ</name>
<evidence type="ECO:0000313" key="3">
    <source>
        <dbReference type="Proteomes" id="UP000479710"/>
    </source>
</evidence>
<gene>
    <name evidence="2" type="ORF">E2562_012906</name>
</gene>
<dbReference type="AlphaFoldDB" id="A0A6G1CHH5"/>
<dbReference type="Proteomes" id="UP000479710">
    <property type="component" value="Unassembled WGS sequence"/>
</dbReference>
<feature type="region of interest" description="Disordered" evidence="1">
    <location>
        <begin position="1"/>
        <end position="71"/>
    </location>
</feature>
<accession>A0A6G1CHH5</accession>
<feature type="compositionally biased region" description="Basic and acidic residues" evidence="1">
    <location>
        <begin position="28"/>
        <end position="44"/>
    </location>
</feature>
<comment type="caution">
    <text evidence="2">The sequence shown here is derived from an EMBL/GenBank/DDBJ whole genome shotgun (WGS) entry which is preliminary data.</text>
</comment>
<evidence type="ECO:0000256" key="1">
    <source>
        <dbReference type="SAM" id="MobiDB-lite"/>
    </source>
</evidence>
<sequence length="71" mass="7628">MAVAGGETDEEGTETAAGGVGADDDVGDDRRRRLGREDGGRETPRGTQGRWQRQRRAASGRQVGYRHGRCG</sequence>
<dbReference type="EMBL" id="SPHZ02000009">
    <property type="protein sequence ID" value="KAF0899053.1"/>
    <property type="molecule type" value="Genomic_DNA"/>
</dbReference>
<keyword evidence="3" id="KW-1185">Reference proteome</keyword>
<organism evidence="2 3">
    <name type="scientific">Oryza meyeriana var. granulata</name>
    <dbReference type="NCBI Taxonomy" id="110450"/>
    <lineage>
        <taxon>Eukaryota</taxon>
        <taxon>Viridiplantae</taxon>
        <taxon>Streptophyta</taxon>
        <taxon>Embryophyta</taxon>
        <taxon>Tracheophyta</taxon>
        <taxon>Spermatophyta</taxon>
        <taxon>Magnoliopsida</taxon>
        <taxon>Liliopsida</taxon>
        <taxon>Poales</taxon>
        <taxon>Poaceae</taxon>
        <taxon>BOP clade</taxon>
        <taxon>Oryzoideae</taxon>
        <taxon>Oryzeae</taxon>
        <taxon>Oryzinae</taxon>
        <taxon>Oryza</taxon>
        <taxon>Oryza meyeriana</taxon>
    </lineage>
</organism>
<evidence type="ECO:0000313" key="2">
    <source>
        <dbReference type="EMBL" id="KAF0899053.1"/>
    </source>
</evidence>
<proteinExistence type="predicted"/>
<protein>
    <submittedName>
        <fullName evidence="2">Uncharacterized protein</fullName>
    </submittedName>
</protein>
<reference evidence="2 3" key="1">
    <citation type="submission" date="2019-11" db="EMBL/GenBank/DDBJ databases">
        <title>Whole genome sequence of Oryza granulata.</title>
        <authorList>
            <person name="Li W."/>
        </authorList>
    </citation>
    <scope>NUCLEOTIDE SEQUENCE [LARGE SCALE GENOMIC DNA]</scope>
    <source>
        <strain evidence="3">cv. Menghai</strain>
        <tissue evidence="2">Leaf</tissue>
    </source>
</reference>
<feature type="compositionally biased region" description="Basic residues" evidence="1">
    <location>
        <begin position="52"/>
        <end position="71"/>
    </location>
</feature>